<organism evidence="3 4">
    <name type="scientific">Helianthus annuus</name>
    <name type="common">Common sunflower</name>
    <dbReference type="NCBI Taxonomy" id="4232"/>
    <lineage>
        <taxon>Eukaryota</taxon>
        <taxon>Viridiplantae</taxon>
        <taxon>Streptophyta</taxon>
        <taxon>Embryophyta</taxon>
        <taxon>Tracheophyta</taxon>
        <taxon>Spermatophyta</taxon>
        <taxon>Magnoliopsida</taxon>
        <taxon>eudicotyledons</taxon>
        <taxon>Gunneridae</taxon>
        <taxon>Pentapetalae</taxon>
        <taxon>asterids</taxon>
        <taxon>campanulids</taxon>
        <taxon>Asterales</taxon>
        <taxon>Asteraceae</taxon>
        <taxon>Asteroideae</taxon>
        <taxon>Heliantheae alliance</taxon>
        <taxon>Heliantheae</taxon>
        <taxon>Helianthus</taxon>
    </lineage>
</organism>
<reference evidence="2 4" key="1">
    <citation type="journal article" date="2017" name="Nature">
        <title>The sunflower genome provides insights into oil metabolism, flowering and Asterid evolution.</title>
        <authorList>
            <person name="Badouin H."/>
            <person name="Gouzy J."/>
            <person name="Grassa C.J."/>
            <person name="Murat F."/>
            <person name="Staton S.E."/>
            <person name="Cottret L."/>
            <person name="Lelandais-Briere C."/>
            <person name="Owens G.L."/>
            <person name="Carrere S."/>
            <person name="Mayjonade B."/>
            <person name="Legrand L."/>
            <person name="Gill N."/>
            <person name="Kane N.C."/>
            <person name="Bowers J.E."/>
            <person name="Hubner S."/>
            <person name="Bellec A."/>
            <person name="Berard A."/>
            <person name="Berges H."/>
            <person name="Blanchet N."/>
            <person name="Boniface M.C."/>
            <person name="Brunel D."/>
            <person name="Catrice O."/>
            <person name="Chaidir N."/>
            <person name="Claudel C."/>
            <person name="Donnadieu C."/>
            <person name="Faraut T."/>
            <person name="Fievet G."/>
            <person name="Helmstetter N."/>
            <person name="King M."/>
            <person name="Knapp S.J."/>
            <person name="Lai Z."/>
            <person name="Le Paslier M.C."/>
            <person name="Lippi Y."/>
            <person name="Lorenzon L."/>
            <person name="Mandel J.R."/>
            <person name="Marage G."/>
            <person name="Marchand G."/>
            <person name="Marquand E."/>
            <person name="Bret-Mestries E."/>
            <person name="Morien E."/>
            <person name="Nambeesan S."/>
            <person name="Nguyen T."/>
            <person name="Pegot-Espagnet P."/>
            <person name="Pouilly N."/>
            <person name="Raftis F."/>
            <person name="Sallet E."/>
            <person name="Schiex T."/>
            <person name="Thomas J."/>
            <person name="Vandecasteele C."/>
            <person name="Vares D."/>
            <person name="Vear F."/>
            <person name="Vautrin S."/>
            <person name="Crespi M."/>
            <person name="Mangin B."/>
            <person name="Burke J.M."/>
            <person name="Salse J."/>
            <person name="Munos S."/>
            <person name="Vincourt P."/>
            <person name="Rieseberg L.H."/>
            <person name="Langlade N.B."/>
        </authorList>
    </citation>
    <scope>NUCLEOTIDE SEQUENCE [LARGE SCALE GENOMIC DNA]</scope>
    <source>
        <strain evidence="4">cv. SF193</strain>
        <tissue evidence="2">Leaves</tissue>
    </source>
</reference>
<keyword evidence="1" id="KW-0812">Transmembrane</keyword>
<sequence length="74" mass="8302">MLTKTKEITFRGSCIIAFFPSQMPILIVASLIIEALIKVVASLTIEALINVIASPRMSFFLDDALNLFQVRCQW</sequence>
<evidence type="ECO:0000313" key="3">
    <source>
        <dbReference type="EMBL" id="OTG34578.1"/>
    </source>
</evidence>
<protein>
    <submittedName>
        <fullName evidence="3">Uncharacterized protein</fullName>
    </submittedName>
</protein>
<accession>A0A251VG18</accession>
<keyword evidence="1" id="KW-1133">Transmembrane helix</keyword>
<dbReference type="Proteomes" id="UP000215914">
    <property type="component" value="Chromosome 2"/>
</dbReference>
<feature type="transmembrane region" description="Helical" evidence="1">
    <location>
        <begin position="12"/>
        <end position="33"/>
    </location>
</feature>
<proteinExistence type="predicted"/>
<dbReference type="AlphaFoldDB" id="A0A251VG18"/>
<name>A0A251VG18_HELAN</name>
<evidence type="ECO:0000256" key="1">
    <source>
        <dbReference type="SAM" id="Phobius"/>
    </source>
</evidence>
<keyword evidence="4" id="KW-1185">Reference proteome</keyword>
<dbReference type="Gramene" id="mRNA:HanXRQr2_Chr01g0024331">
    <property type="protein sequence ID" value="mRNA:HanXRQr2_Chr01g0024331"/>
    <property type="gene ID" value="HanXRQr2_Chr01g0024331"/>
</dbReference>
<dbReference type="EMBL" id="CM007891">
    <property type="protein sequence ID" value="OTG34578.1"/>
    <property type="molecule type" value="Genomic_DNA"/>
</dbReference>
<reference evidence="2" key="3">
    <citation type="submission" date="2020-06" db="EMBL/GenBank/DDBJ databases">
        <title>Helianthus annuus Genome sequencing and assembly Release 2.</title>
        <authorList>
            <person name="Gouzy J."/>
            <person name="Langlade N."/>
            <person name="Munos S."/>
        </authorList>
    </citation>
    <scope>NUCLEOTIDE SEQUENCE</scope>
    <source>
        <tissue evidence="2">Leaves</tissue>
    </source>
</reference>
<keyword evidence="1" id="KW-0472">Membrane</keyword>
<dbReference type="InParanoid" id="A0A251VG18"/>
<gene>
    <name evidence="3" type="ORF">HannXRQ_Chr02g0047361</name>
    <name evidence="2" type="ORF">HanXRQr2_Chr01g0024331</name>
</gene>
<evidence type="ECO:0000313" key="2">
    <source>
        <dbReference type="EMBL" id="KAF5822256.1"/>
    </source>
</evidence>
<evidence type="ECO:0000313" key="4">
    <source>
        <dbReference type="Proteomes" id="UP000215914"/>
    </source>
</evidence>
<reference evidence="3" key="2">
    <citation type="submission" date="2017-02" db="EMBL/GenBank/DDBJ databases">
        <title>Sunflower complete genome.</title>
        <authorList>
            <person name="Langlade N."/>
            <person name="Munos S."/>
        </authorList>
    </citation>
    <scope>NUCLEOTIDE SEQUENCE [LARGE SCALE GENOMIC DNA]</scope>
    <source>
        <tissue evidence="3">Leaves</tissue>
    </source>
</reference>
<dbReference type="EMBL" id="MNCJ02000316">
    <property type="protein sequence ID" value="KAF5822256.1"/>
    <property type="molecule type" value="Genomic_DNA"/>
</dbReference>